<keyword evidence="2" id="KW-1185">Reference proteome</keyword>
<sequence length="160" mass="18567">MLTQDEANILIGLPKVKKYDDIYAFPSPGDTLMVPVISQNGLENFLIDINRGRIQITKCTYQERHQERTILLRLDIDGPPHHNPYVETLPLPDLEPYNGRIIPCPHVHLYVEGFMDKWAIPAPTDKFPNTIDLFKTIEDFLDYCNVIDKPKFWRESLNGF</sequence>
<dbReference type="EMBL" id="FZMP01000029">
    <property type="protein sequence ID" value="SNQ59613.1"/>
    <property type="molecule type" value="Genomic_DNA"/>
</dbReference>
<dbReference type="AlphaFoldDB" id="A0A284VK28"/>
<accession>A0A284VK28</accession>
<evidence type="ECO:0000313" key="1">
    <source>
        <dbReference type="EMBL" id="SNQ59613.1"/>
    </source>
</evidence>
<organism evidence="1 2">
    <name type="scientific">Candidatus Methanoperedens nitratireducens</name>
    <dbReference type="NCBI Taxonomy" id="1392998"/>
    <lineage>
        <taxon>Archaea</taxon>
        <taxon>Methanobacteriati</taxon>
        <taxon>Methanobacteriota</taxon>
        <taxon>Stenosarchaea group</taxon>
        <taxon>Methanomicrobia</taxon>
        <taxon>Methanosarcinales</taxon>
        <taxon>ANME-2 cluster</taxon>
        <taxon>Candidatus Methanoperedentaceae</taxon>
        <taxon>Candidatus Methanoperedens</taxon>
    </lineage>
</organism>
<proteinExistence type="predicted"/>
<dbReference type="Proteomes" id="UP000218615">
    <property type="component" value="Unassembled WGS sequence"/>
</dbReference>
<protein>
    <submittedName>
        <fullName evidence="1">Uncharacterized protein</fullName>
    </submittedName>
</protein>
<name>A0A284VK28_9EURY</name>
<gene>
    <name evidence="1" type="ORF">MNV_1240011</name>
</gene>
<reference evidence="2" key="1">
    <citation type="submission" date="2017-06" db="EMBL/GenBank/DDBJ databases">
        <authorList>
            <person name="Cremers G."/>
        </authorList>
    </citation>
    <scope>NUCLEOTIDE SEQUENCE [LARGE SCALE GENOMIC DNA]</scope>
</reference>
<evidence type="ECO:0000313" key="2">
    <source>
        <dbReference type="Proteomes" id="UP000218615"/>
    </source>
</evidence>
<dbReference type="Pfam" id="PF22398">
    <property type="entry name" value="DUF6978"/>
    <property type="match status" value="1"/>
</dbReference>
<dbReference type="InterPro" id="IPR053916">
    <property type="entry name" value="DUF6978"/>
</dbReference>